<dbReference type="AlphaFoldDB" id="A0AA37WFH0"/>
<evidence type="ECO:0000313" key="1">
    <source>
        <dbReference type="EMBL" id="GLR19961.1"/>
    </source>
</evidence>
<protein>
    <submittedName>
        <fullName evidence="1">Uncharacterized protein</fullName>
    </submittedName>
</protein>
<accession>A0AA37WFH0</accession>
<keyword evidence="2" id="KW-1185">Reference proteome</keyword>
<reference evidence="1" key="2">
    <citation type="submission" date="2023-01" db="EMBL/GenBank/DDBJ databases">
        <title>Draft genome sequence of Portibacter lacus strain NBRC 108769.</title>
        <authorList>
            <person name="Sun Q."/>
            <person name="Mori K."/>
        </authorList>
    </citation>
    <scope>NUCLEOTIDE SEQUENCE</scope>
    <source>
        <strain evidence="1">NBRC 108769</strain>
    </source>
</reference>
<comment type="caution">
    <text evidence="1">The sequence shown here is derived from an EMBL/GenBank/DDBJ whole genome shotgun (WGS) entry which is preliminary data.</text>
</comment>
<sequence>MTCGKSSNILSASKNPGKKYREYNKIRIPKNTFDLLCFDLIKTKKNPSEMDRKLVIRLKCLYSSKLGAMVVFVLLK</sequence>
<organism evidence="1 2">
    <name type="scientific">Portibacter lacus</name>
    <dbReference type="NCBI Taxonomy" id="1099794"/>
    <lineage>
        <taxon>Bacteria</taxon>
        <taxon>Pseudomonadati</taxon>
        <taxon>Bacteroidota</taxon>
        <taxon>Saprospiria</taxon>
        <taxon>Saprospirales</taxon>
        <taxon>Haliscomenobacteraceae</taxon>
        <taxon>Portibacter</taxon>
    </lineage>
</organism>
<evidence type="ECO:0000313" key="2">
    <source>
        <dbReference type="Proteomes" id="UP001156666"/>
    </source>
</evidence>
<dbReference type="EMBL" id="BSOH01000037">
    <property type="protein sequence ID" value="GLR19961.1"/>
    <property type="molecule type" value="Genomic_DNA"/>
</dbReference>
<dbReference type="Proteomes" id="UP001156666">
    <property type="component" value="Unassembled WGS sequence"/>
</dbReference>
<proteinExistence type="predicted"/>
<reference evidence="1" key="1">
    <citation type="journal article" date="2014" name="Int. J. Syst. Evol. Microbiol.">
        <title>Complete genome sequence of Corynebacterium casei LMG S-19264T (=DSM 44701T), isolated from a smear-ripened cheese.</title>
        <authorList>
            <consortium name="US DOE Joint Genome Institute (JGI-PGF)"/>
            <person name="Walter F."/>
            <person name="Albersmeier A."/>
            <person name="Kalinowski J."/>
            <person name="Ruckert C."/>
        </authorList>
    </citation>
    <scope>NUCLEOTIDE SEQUENCE</scope>
    <source>
        <strain evidence="1">NBRC 108769</strain>
    </source>
</reference>
<name>A0AA37WFH0_9BACT</name>
<gene>
    <name evidence="1" type="ORF">GCM10007940_45770</name>
</gene>